<feature type="region of interest" description="Disordered" evidence="1">
    <location>
        <begin position="672"/>
        <end position="711"/>
    </location>
</feature>
<dbReference type="Pfam" id="PF01369">
    <property type="entry name" value="Sec7"/>
    <property type="match status" value="1"/>
</dbReference>
<dbReference type="Pfam" id="PF23325">
    <property type="entry name" value="TPR_28"/>
    <property type="match status" value="1"/>
</dbReference>
<name>A0ABN8LI41_9CNID</name>
<protein>
    <recommendedName>
        <fullName evidence="2">SEC7 domain-containing protein</fullName>
    </recommendedName>
</protein>
<feature type="compositionally biased region" description="Acidic residues" evidence="1">
    <location>
        <begin position="685"/>
        <end position="695"/>
    </location>
</feature>
<evidence type="ECO:0000259" key="2">
    <source>
        <dbReference type="PROSITE" id="PS50190"/>
    </source>
</evidence>
<feature type="compositionally biased region" description="Polar residues" evidence="1">
    <location>
        <begin position="1806"/>
        <end position="1815"/>
    </location>
</feature>
<dbReference type="EMBL" id="CALNXI010000021">
    <property type="protein sequence ID" value="CAH3015301.1"/>
    <property type="molecule type" value="Genomic_DNA"/>
</dbReference>
<dbReference type="PANTHER" id="PTHR10663:SF388">
    <property type="entry name" value="GOLGI-SPECIFIC BREFELDIN A-RESISTANCE GUANINE NUCLEOTIDE EXCHANGE FACTOR 1"/>
    <property type="match status" value="1"/>
</dbReference>
<feature type="domain" description="SEC7" evidence="2">
    <location>
        <begin position="760"/>
        <end position="949"/>
    </location>
</feature>
<feature type="region of interest" description="Disordered" evidence="1">
    <location>
        <begin position="1806"/>
        <end position="1898"/>
    </location>
</feature>
<proteinExistence type="predicted"/>
<organism evidence="3 4">
    <name type="scientific">Porites evermanni</name>
    <dbReference type="NCBI Taxonomy" id="104178"/>
    <lineage>
        <taxon>Eukaryota</taxon>
        <taxon>Metazoa</taxon>
        <taxon>Cnidaria</taxon>
        <taxon>Anthozoa</taxon>
        <taxon>Hexacorallia</taxon>
        <taxon>Scleractinia</taxon>
        <taxon>Fungiina</taxon>
        <taxon>Poritidae</taxon>
        <taxon>Porites</taxon>
    </lineage>
</organism>
<feature type="region of interest" description="Disordered" evidence="1">
    <location>
        <begin position="409"/>
        <end position="442"/>
    </location>
</feature>
<reference evidence="3 4" key="1">
    <citation type="submission" date="2022-05" db="EMBL/GenBank/DDBJ databases">
        <authorList>
            <consortium name="Genoscope - CEA"/>
            <person name="William W."/>
        </authorList>
    </citation>
    <scope>NUCLEOTIDE SEQUENCE [LARGE SCALE GENOMIC DNA]</scope>
</reference>
<dbReference type="Proteomes" id="UP001159427">
    <property type="component" value="Unassembled WGS sequence"/>
</dbReference>
<feature type="compositionally biased region" description="Low complexity" evidence="1">
    <location>
        <begin position="1855"/>
        <end position="1864"/>
    </location>
</feature>
<dbReference type="Pfam" id="PF12783">
    <property type="entry name" value="Sec7-like_HUS"/>
    <property type="match status" value="1"/>
</dbReference>
<feature type="compositionally biased region" description="Low complexity" evidence="1">
    <location>
        <begin position="1882"/>
        <end position="1893"/>
    </location>
</feature>
<feature type="region of interest" description="Disordered" evidence="1">
    <location>
        <begin position="288"/>
        <end position="330"/>
    </location>
</feature>
<feature type="compositionally biased region" description="Low complexity" evidence="1">
    <location>
        <begin position="1914"/>
        <end position="1923"/>
    </location>
</feature>
<evidence type="ECO:0000313" key="4">
    <source>
        <dbReference type="Proteomes" id="UP001159427"/>
    </source>
</evidence>
<dbReference type="Gene3D" id="1.10.220.20">
    <property type="match status" value="1"/>
</dbReference>
<feature type="region of interest" description="Disordered" evidence="1">
    <location>
        <begin position="1914"/>
        <end position="1979"/>
    </location>
</feature>
<dbReference type="InterPro" id="IPR035999">
    <property type="entry name" value="Sec7_dom_sf"/>
</dbReference>
<dbReference type="SUPFAM" id="SSF48425">
    <property type="entry name" value="Sec7 domain"/>
    <property type="match status" value="1"/>
</dbReference>
<feature type="compositionally biased region" description="Basic residues" evidence="1">
    <location>
        <begin position="234"/>
        <end position="246"/>
    </location>
</feature>
<dbReference type="InterPro" id="IPR016024">
    <property type="entry name" value="ARM-type_fold"/>
</dbReference>
<feature type="compositionally biased region" description="Low complexity" evidence="1">
    <location>
        <begin position="1506"/>
        <end position="1520"/>
    </location>
</feature>
<dbReference type="InterPro" id="IPR032691">
    <property type="entry name" value="Mon2/Sec7/BIG1-like_HUS"/>
</dbReference>
<dbReference type="InterPro" id="IPR000904">
    <property type="entry name" value="Sec7_dom"/>
</dbReference>
<accession>A0ABN8LI41</accession>
<dbReference type="SUPFAM" id="SSF48371">
    <property type="entry name" value="ARM repeat"/>
    <property type="match status" value="1"/>
</dbReference>
<dbReference type="SMART" id="SM00222">
    <property type="entry name" value="Sec7"/>
    <property type="match status" value="1"/>
</dbReference>
<feature type="compositionally biased region" description="Basic and acidic residues" evidence="1">
    <location>
        <begin position="1816"/>
        <end position="1826"/>
    </location>
</feature>
<dbReference type="CDD" id="cd00171">
    <property type="entry name" value="Sec7"/>
    <property type="match status" value="1"/>
</dbReference>
<gene>
    <name evidence="3" type="ORF">PEVE_00014554</name>
</gene>
<dbReference type="PROSITE" id="PS50190">
    <property type="entry name" value="SEC7"/>
    <property type="match status" value="1"/>
</dbReference>
<comment type="caution">
    <text evidence="3">The sequence shown here is derived from an EMBL/GenBank/DDBJ whole genome shotgun (WGS) entry which is preliminary data.</text>
</comment>
<dbReference type="PANTHER" id="PTHR10663">
    <property type="entry name" value="GUANYL-NUCLEOTIDE EXCHANGE FACTOR"/>
    <property type="match status" value="1"/>
</dbReference>
<feature type="compositionally biased region" description="Polar residues" evidence="1">
    <location>
        <begin position="424"/>
        <end position="437"/>
    </location>
</feature>
<evidence type="ECO:0000313" key="3">
    <source>
        <dbReference type="EMBL" id="CAH3015301.1"/>
    </source>
</evidence>
<feature type="compositionally biased region" description="Low complexity" evidence="1">
    <location>
        <begin position="1961"/>
        <end position="1979"/>
    </location>
</feature>
<feature type="compositionally biased region" description="Low complexity" evidence="1">
    <location>
        <begin position="255"/>
        <end position="264"/>
    </location>
</feature>
<evidence type="ECO:0000256" key="1">
    <source>
        <dbReference type="SAM" id="MobiDB-lite"/>
    </source>
</evidence>
<feature type="region of interest" description="Disordered" evidence="1">
    <location>
        <begin position="232"/>
        <end position="276"/>
    </location>
</feature>
<dbReference type="InterPro" id="IPR056604">
    <property type="entry name" value="GBF1-like_TPR"/>
</dbReference>
<sequence length="1979" mass="220028">MFKGEEQGPMTPRNGVYIVQGEMSLVVAALRRNTRGGSHSHQDEEQDPLLHGFSQLKDQLVTVSDLSEIDVNTFLGPFLDVIRSEDTTGPITGVALSSVNKFLSYGLIDPTCESAASGIENLADAVTHARFVGTDPSSDEVVLMKILQVLRTLLLTPVGAHMTNESVCEIMQSCFRICFETRLSELLRRSAEQTLMDMVQLLFSRLPQFKEELKSGVVTNIRKVFKRAGAISSGKRKKHFSPKPRRAHQEEVSVTSATTSGPTTTPAPPPALERQPEISKIEEELKEVVDEEVNTETKEHEDMVNEEETEKPEVVPEGAVPGGDTEKPIEECTNATEPLPEGEPSVASQLMSSQVEGDTLSVEGLVMSENEQEGRCDKVIEQEDGQESVASTLMTEEDNDDRKEIMGSTASLETVESEDLSEVTEGTQSESSLQQDDYVNPRGVRFTPQEPVKEGAGPLVPYGLPCIRELFRFLISLINPHDRHNSEAMIHMGLSLLTVALESGSHHIGTFPSLMNYVKDDMCKNLFWLIQCDLLGLFTMALRVCFLLFEGLRVHLKFQMEMFFKKLMDILALDLQSVHYEKRELILDAINQLFRVPNLVMELYLNYDCDIYSTNVFEELCKLLSKNAFPAGSLYSVHILALDALLAVVQSIEGHCHSQLLNTVEKAVEENFPNGIQKKKKEKSGDDDSGTDENCDSPPLTPPSPPTSGFAMAKKMTVGVMAEELPGSQEKGFKTNETSDKLIHSSMGLLFSSQFPTADTLATLRQRKKILQAGTEQFNNKPKKGIEFLQEHGLLSSPLNPEEMAKFLRENPRLDKKTIGDYIGDKKNSRVLEAFVRSFHFHDLRIDEALRSFLESFRLPGESPVIEHIIEFFSELLYEGNPEPYANKDAVFTLSYAVIMLNVDQHNSNIKQQKPMTCEDFKRNLRKTNGSSDFKASMLEEIYHAIRTEEIVMPAERSGKIKENYEWKVLLRRAGTPEGKYIHGIGSSFDQDLFLIIWGPTVAALSYVYDNGLEKSVVQKAIVGFRKCALISAHYSLSDVFDNLVISLCKFTTFLIPPETGESLPVAFGKNLKAQQSARTLFALAHRHGDILREGWKNIMDCMLQLFKAKMLPKSLVEAEDFVEASGRISLLPEELPSTRQETSIFSWWYLVNPEPASNRGQTTEDKEAQKQAHNCIRECHPELLITESKFLRPESLNELMKVLIYNSSVDNQESYEEEAAVFFLELLIRVVLQNRDRVSALWGTVRDHLSNILVNATQHSSIVERSVVGLLRLAIRLLHKEEVSSQVLLTLRILLLMKHNVLQACGRQVSFGLHELIRTNASSITAARDWVTVFTLLECVGAAASLPTVTPGPVAMTAVSKDTDSDSISGDYEFAEGLSNSESDVSSFTSVEADSGLGGSILGDTWLVITKQDSESSPANQYELTVGVKLNKHDSKSFVKSCQTLAFLIRDNTHVTKENFLQCVHAIRVFSEASINGGEGYRQDGWQFKEHAADYKGSWGRNSKKAASSRSRKVSPTSLKTRKSTRSATSSPASSEDEAEIVETINNTYDAMSLQLTELMYTLHTYGRVLFDQAPDESSQSQTSSGVASTVCDHEMEFLWSKCWCPLLQGIARLCCDMRRDVRMSALTYLQRALLVHDLQALTAVEWEACFNKVLFPMLSRLLEVNNTGDPMGVEETRMRAATLLCKVFLQHLTPLLSLSTFTALWLTILDFMDKYMHADKSDLLFEAIPESLKNMLLVMSTAGIFDEEECNITANSQSSEERKTHKRTDSEIHKYSALWQVTWERIDCFLPNLRQELFTPRSQTPAANIQANTEPEKAAVEETKPVQPDLPQRPVEGEKLEKPSTPEPERSSALKQGSSLSSPPAGGQQVCVVLQPPLPSLSNKSSSPTQLGSLADNVRPSSVPIILAPSPALSSLPLASPQGSRSSTPTDPGPKQLEMTEECRGENKSDGAPTKPGQSVSPVSSPKPIPKASIHDI</sequence>
<dbReference type="InterPro" id="IPR023394">
    <property type="entry name" value="Sec7_C_sf"/>
</dbReference>
<keyword evidence="4" id="KW-1185">Reference proteome</keyword>
<feature type="region of interest" description="Disordered" evidence="1">
    <location>
        <begin position="1499"/>
        <end position="1540"/>
    </location>
</feature>
<feature type="compositionally biased region" description="Basic and acidic residues" evidence="1">
    <location>
        <begin position="1837"/>
        <end position="1854"/>
    </location>
</feature>
<dbReference type="Gene3D" id="1.10.1000.11">
    <property type="entry name" value="Arf Nucleotide-binding Site Opener,domain 2"/>
    <property type="match status" value="1"/>
</dbReference>